<dbReference type="InterPro" id="IPR036612">
    <property type="entry name" value="KH_dom_type_1_sf"/>
</dbReference>
<keyword evidence="4" id="KW-1185">Reference proteome</keyword>
<comment type="caution">
    <text evidence="3">The sequence shown here is derived from an EMBL/GenBank/DDBJ whole genome shotgun (WGS) entry which is preliminary data.</text>
</comment>
<protein>
    <recommendedName>
        <fullName evidence="2">K Homology domain-containing protein</fullName>
    </recommendedName>
</protein>
<dbReference type="SUPFAM" id="SSF54791">
    <property type="entry name" value="Eukaryotic type KH-domain (KH-domain type I)"/>
    <property type="match status" value="1"/>
</dbReference>
<dbReference type="GO" id="GO:0003723">
    <property type="term" value="F:RNA binding"/>
    <property type="evidence" value="ECO:0007669"/>
    <property type="project" value="UniProtKB-UniRule"/>
</dbReference>
<dbReference type="AlphaFoldDB" id="A0ABD2Q4F0"/>
<dbReference type="SMART" id="SM00322">
    <property type="entry name" value="KH"/>
    <property type="match status" value="1"/>
</dbReference>
<evidence type="ECO:0000259" key="2">
    <source>
        <dbReference type="SMART" id="SM00322"/>
    </source>
</evidence>
<evidence type="ECO:0000313" key="4">
    <source>
        <dbReference type="Proteomes" id="UP001626550"/>
    </source>
</evidence>
<organism evidence="3 4">
    <name type="scientific">Cichlidogyrus casuarinus</name>
    <dbReference type="NCBI Taxonomy" id="1844966"/>
    <lineage>
        <taxon>Eukaryota</taxon>
        <taxon>Metazoa</taxon>
        <taxon>Spiralia</taxon>
        <taxon>Lophotrochozoa</taxon>
        <taxon>Platyhelminthes</taxon>
        <taxon>Monogenea</taxon>
        <taxon>Monopisthocotylea</taxon>
        <taxon>Dactylogyridea</taxon>
        <taxon>Ancyrocephalidae</taxon>
        <taxon>Cichlidogyrus</taxon>
    </lineage>
</organism>
<accession>A0ABD2Q4F0</accession>
<dbReference type="Pfam" id="PF00013">
    <property type="entry name" value="KH_1"/>
    <property type="match status" value="1"/>
</dbReference>
<gene>
    <name evidence="3" type="ORF">Ciccas_007098</name>
</gene>
<evidence type="ECO:0000313" key="3">
    <source>
        <dbReference type="EMBL" id="KAL3314283.1"/>
    </source>
</evidence>
<reference evidence="3 4" key="1">
    <citation type="submission" date="2024-11" db="EMBL/GenBank/DDBJ databases">
        <title>Adaptive evolution of stress response genes in parasites aligns with host niche diversity.</title>
        <authorList>
            <person name="Hahn C."/>
            <person name="Resl P."/>
        </authorList>
    </citation>
    <scope>NUCLEOTIDE SEQUENCE [LARGE SCALE GENOMIC DNA]</scope>
    <source>
        <strain evidence="3">EGGRZ-B1_66</strain>
        <tissue evidence="3">Body</tissue>
    </source>
</reference>
<proteinExistence type="predicted"/>
<dbReference type="Gene3D" id="3.30.1370.10">
    <property type="entry name" value="K Homology domain, type 1"/>
    <property type="match status" value="1"/>
</dbReference>
<dbReference type="CDD" id="cd00105">
    <property type="entry name" value="KH-I"/>
    <property type="match status" value="1"/>
</dbReference>
<dbReference type="PROSITE" id="PS50084">
    <property type="entry name" value="KH_TYPE_1"/>
    <property type="match status" value="1"/>
</dbReference>
<dbReference type="Proteomes" id="UP001626550">
    <property type="component" value="Unassembled WGS sequence"/>
</dbReference>
<keyword evidence="1" id="KW-0694">RNA-binding</keyword>
<dbReference type="InterPro" id="IPR004087">
    <property type="entry name" value="KH_dom"/>
</dbReference>
<name>A0ABD2Q4F0_9PLAT</name>
<feature type="domain" description="K Homology" evidence="2">
    <location>
        <begin position="90"/>
        <end position="162"/>
    </location>
</feature>
<evidence type="ECO:0000256" key="1">
    <source>
        <dbReference type="PROSITE-ProRule" id="PRU00117"/>
    </source>
</evidence>
<dbReference type="EMBL" id="JBJKFK010001043">
    <property type="protein sequence ID" value="KAL3314283.1"/>
    <property type="molecule type" value="Genomic_DNA"/>
</dbReference>
<sequence length="189" mass="20042">MTSQGSGNLYQQANLAQQQQMLTAMLQGSGTGTPQNLLASNSPTNALLSQLFVPTSTDPLGLTAQMPSATVTASGHDFEDYFKVSSALLAIIGSYSQIPSSAAGAIFGHQGATINEIQARTDTKIRICDRLNESHGERQVFIRGSNQMNVAKAKDEILAKISGLGPEQRRGGYAQLANLLDASAFNKQL</sequence>
<dbReference type="InterPro" id="IPR004088">
    <property type="entry name" value="KH_dom_type_1"/>
</dbReference>